<evidence type="ECO:0000256" key="1">
    <source>
        <dbReference type="ARBA" id="ARBA00006484"/>
    </source>
</evidence>
<evidence type="ECO:0000313" key="4">
    <source>
        <dbReference type="Proteomes" id="UP001211907"/>
    </source>
</evidence>
<dbReference type="PANTHER" id="PTHR24321:SF8">
    <property type="entry name" value="ESTRADIOL 17-BETA-DEHYDROGENASE 8-RELATED"/>
    <property type="match status" value="1"/>
</dbReference>
<evidence type="ECO:0000313" key="3">
    <source>
        <dbReference type="EMBL" id="KAJ3138763.1"/>
    </source>
</evidence>
<dbReference type="InterPro" id="IPR036291">
    <property type="entry name" value="NAD(P)-bd_dom_sf"/>
</dbReference>
<dbReference type="PANTHER" id="PTHR24321">
    <property type="entry name" value="DEHYDROGENASES, SHORT CHAIN"/>
    <property type="match status" value="1"/>
</dbReference>
<dbReference type="AlphaFoldDB" id="A0AAD5T8A0"/>
<dbReference type="InterPro" id="IPR002347">
    <property type="entry name" value="SDR_fam"/>
</dbReference>
<dbReference type="Pfam" id="PF13561">
    <property type="entry name" value="adh_short_C2"/>
    <property type="match status" value="1"/>
</dbReference>
<protein>
    <submittedName>
        <fullName evidence="3">Uncharacterized protein</fullName>
    </submittedName>
</protein>
<proteinExistence type="inferred from homology"/>
<comment type="caution">
    <text evidence="3">The sequence shown here is derived from an EMBL/GenBank/DDBJ whole genome shotgun (WGS) entry which is preliminary data.</text>
</comment>
<reference evidence="3" key="1">
    <citation type="submission" date="2020-05" db="EMBL/GenBank/DDBJ databases">
        <title>Phylogenomic resolution of chytrid fungi.</title>
        <authorList>
            <person name="Stajich J.E."/>
            <person name="Amses K."/>
            <person name="Simmons R."/>
            <person name="Seto K."/>
            <person name="Myers J."/>
            <person name="Bonds A."/>
            <person name="Quandt C.A."/>
            <person name="Barry K."/>
            <person name="Liu P."/>
            <person name="Grigoriev I."/>
            <person name="Longcore J.E."/>
            <person name="James T.Y."/>
        </authorList>
    </citation>
    <scope>NUCLEOTIDE SEQUENCE</scope>
    <source>
        <strain evidence="3">JEL0513</strain>
    </source>
</reference>
<dbReference type="SUPFAM" id="SSF51735">
    <property type="entry name" value="NAD(P)-binding Rossmann-fold domains"/>
    <property type="match status" value="1"/>
</dbReference>
<keyword evidence="4" id="KW-1185">Reference proteome</keyword>
<dbReference type="CDD" id="cd05233">
    <property type="entry name" value="SDR_c"/>
    <property type="match status" value="1"/>
</dbReference>
<organism evidence="3 4">
    <name type="scientific">Physocladia obscura</name>
    <dbReference type="NCBI Taxonomy" id="109957"/>
    <lineage>
        <taxon>Eukaryota</taxon>
        <taxon>Fungi</taxon>
        <taxon>Fungi incertae sedis</taxon>
        <taxon>Chytridiomycota</taxon>
        <taxon>Chytridiomycota incertae sedis</taxon>
        <taxon>Chytridiomycetes</taxon>
        <taxon>Chytridiales</taxon>
        <taxon>Chytriomycetaceae</taxon>
        <taxon>Physocladia</taxon>
    </lineage>
</organism>
<comment type="similarity">
    <text evidence="1">Belongs to the short-chain dehydrogenases/reductases (SDR) family.</text>
</comment>
<sequence length="266" mass="27931">MAGSHVLVTGASGGVGIAAARELLQQGARVTLHCNSNTRDAAALCALHTTTARIAVADTTDEAAVAALVTAAVAAFGPISTLVVVHGIWPAEDCPVKDLSLARWRNTMAVNLDGAFLFCREYLRQLDASKAALALAENIAIVFVGSTAGKFGEAFHADYSASKSALMYGLTLSLKNEIVKIHPKGRVNTVSPGWIRTPMAARALEDPQLLYQALASSPLKKVSEPEDIARAILFLSCSAMSGNITGISLDVNAGMEGRLLNKPEDF</sequence>
<accession>A0AAD5T8A0</accession>
<keyword evidence="2" id="KW-0560">Oxidoreductase</keyword>
<dbReference type="EMBL" id="JADGJH010000088">
    <property type="protein sequence ID" value="KAJ3138763.1"/>
    <property type="molecule type" value="Genomic_DNA"/>
</dbReference>
<dbReference type="PRINTS" id="PR00081">
    <property type="entry name" value="GDHRDH"/>
</dbReference>
<dbReference type="GO" id="GO:0016491">
    <property type="term" value="F:oxidoreductase activity"/>
    <property type="evidence" value="ECO:0007669"/>
    <property type="project" value="UniProtKB-KW"/>
</dbReference>
<dbReference type="Gene3D" id="3.40.50.720">
    <property type="entry name" value="NAD(P)-binding Rossmann-like Domain"/>
    <property type="match status" value="1"/>
</dbReference>
<gene>
    <name evidence="3" type="ORF">HK100_012378</name>
</gene>
<name>A0AAD5T8A0_9FUNG</name>
<dbReference type="Proteomes" id="UP001211907">
    <property type="component" value="Unassembled WGS sequence"/>
</dbReference>
<evidence type="ECO:0000256" key="2">
    <source>
        <dbReference type="ARBA" id="ARBA00023002"/>
    </source>
</evidence>